<comment type="caution">
    <text evidence="1">The sequence shown here is derived from an EMBL/GenBank/DDBJ whole genome shotgun (WGS) entry which is preliminary data.</text>
</comment>
<evidence type="ECO:0000313" key="2">
    <source>
        <dbReference type="Proteomes" id="UP000320455"/>
    </source>
</evidence>
<accession>A0ABD7S6B5</accession>
<organism evidence="1 2">
    <name type="scientific">Xanthomonas vasicola</name>
    <dbReference type="NCBI Taxonomy" id="56459"/>
    <lineage>
        <taxon>Bacteria</taxon>
        <taxon>Pseudomonadati</taxon>
        <taxon>Pseudomonadota</taxon>
        <taxon>Gammaproteobacteria</taxon>
        <taxon>Lysobacterales</taxon>
        <taxon>Lysobacteraceae</taxon>
        <taxon>Xanthomonas</taxon>
    </lineage>
</organism>
<protein>
    <submittedName>
        <fullName evidence="1">Uncharacterized protein</fullName>
    </submittedName>
</protein>
<proteinExistence type="predicted"/>
<sequence>MDDLDFSGLTDDQIIELAVGLAREAMRRNPALQAAFAQALLDERERVEAAARGARRARREAAHALEQQTHRAAAAIAREQRRQRVQTTLAAYLVRLAELIEKPASDLTLVWKPKDYGRGPGPRLQVNQGTTGAEVLWHLLDFVEMDQRLYTSPGLHARQAQLLPWCRETAAAVHALGIDRTIVIKGIET</sequence>
<dbReference type="AlphaFoldDB" id="A0ABD7S6B5"/>
<dbReference type="Proteomes" id="UP000320455">
    <property type="component" value="Unassembled WGS sequence"/>
</dbReference>
<evidence type="ECO:0000313" key="1">
    <source>
        <dbReference type="EMBL" id="TWQ50431.1"/>
    </source>
</evidence>
<gene>
    <name evidence="1" type="ORF">FQK01_18485</name>
</gene>
<dbReference type="RefSeq" id="WP_146470462.1">
    <property type="nucleotide sequence ID" value="NZ_JBJNTO010000039.1"/>
</dbReference>
<reference evidence="2" key="1">
    <citation type="journal article" date="2020" name="Phytopathology">
        <title>Genomic acquisitions in emerging populations of Xanthomonas vasicola pv. vasculorum infecting corn in the U.S. and Argentina.</title>
        <authorList>
            <person name="Perez-Quintero A.L."/>
        </authorList>
    </citation>
    <scope>NUCLEOTIDE SEQUENCE [LARGE SCALE GENOMIC DNA]</scope>
    <source>
        <strain evidence="2">Xvh-L</strain>
    </source>
</reference>
<name>A0ABD7S6B5_XANVA</name>
<keyword evidence="2" id="KW-1185">Reference proteome</keyword>
<dbReference type="EMBL" id="VOCK01000039">
    <property type="protein sequence ID" value="TWQ50431.1"/>
    <property type="molecule type" value="Genomic_DNA"/>
</dbReference>